<dbReference type="AlphaFoldDB" id="A0A060ZLG8"/>
<accession>A0A060ZLG8</accession>
<evidence type="ECO:0000313" key="1">
    <source>
        <dbReference type="EMBL" id="CDR06853.1"/>
    </source>
</evidence>
<gene>
    <name evidence="1" type="ORF">SIRAN3721</name>
</gene>
<proteinExistence type="predicted"/>
<sequence>MGSGAILWTPANPKLDEREVLRAMLDVDEDLVADRPGLLIIADKDFASKEFENDLVMRGAELLRPSFAQRILAMAAAI</sequence>
<reference evidence="1" key="1">
    <citation type="submission" date="2014-05" db="EMBL/GenBank/DDBJ databases">
        <authorList>
            <person name="Horn Fabian"/>
        </authorList>
    </citation>
    <scope>NUCLEOTIDE SEQUENCE</scope>
</reference>
<name>A0A060ZLG8_9ACTN</name>
<dbReference type="HOGENOM" id="CLU_2620557_0_0_11"/>
<dbReference type="EMBL" id="LK022848">
    <property type="protein sequence ID" value="CDR06853.1"/>
    <property type="molecule type" value="Genomic_DNA"/>
</dbReference>
<organism evidence="1">
    <name type="scientific">Streptomyces iranensis</name>
    <dbReference type="NCBI Taxonomy" id="576784"/>
    <lineage>
        <taxon>Bacteria</taxon>
        <taxon>Bacillati</taxon>
        <taxon>Actinomycetota</taxon>
        <taxon>Actinomycetes</taxon>
        <taxon>Kitasatosporales</taxon>
        <taxon>Streptomycetaceae</taxon>
        <taxon>Streptomyces</taxon>
        <taxon>Streptomyces violaceusniger group</taxon>
    </lineage>
</organism>
<protein>
    <submittedName>
        <fullName evidence="1">Transposase IS4 family protein</fullName>
    </submittedName>
</protein>